<dbReference type="GO" id="GO:0071111">
    <property type="term" value="F:cyclic-guanylate-specific phosphodiesterase activity"/>
    <property type="evidence" value="ECO:0007669"/>
    <property type="project" value="UniProtKB-EC"/>
</dbReference>
<dbReference type="Pfam" id="PF00990">
    <property type="entry name" value="GGDEF"/>
    <property type="match status" value="1"/>
</dbReference>
<dbReference type="RefSeq" id="WP_021642449.1">
    <property type="nucleotide sequence ID" value="NZ_BAABZD010000004.1"/>
</dbReference>
<dbReference type="CDD" id="cd01949">
    <property type="entry name" value="GGDEF"/>
    <property type="match status" value="1"/>
</dbReference>
<dbReference type="AlphaFoldDB" id="A0A6N3I0J6"/>
<dbReference type="InterPro" id="IPR000160">
    <property type="entry name" value="GGDEF_dom"/>
</dbReference>
<feature type="domain" description="GGDEF" evidence="1">
    <location>
        <begin position="198"/>
        <end position="329"/>
    </location>
</feature>
<dbReference type="InterPro" id="IPR043128">
    <property type="entry name" value="Rev_trsase/Diguanyl_cyclase"/>
</dbReference>
<sequence>MTEQYTEFQKRAIESVKRIWRLYVVNQEPEELESSFRMLPEDFLMIGTGRHEFYKNRDDFLKGMTADQVEARDIQFELQDEWYEAQRITDDVCLVYGGIWIREKSTPGKPVLIDMEGSRFTVVCRDTPGGVQICNVHHSMPYLDQGEDEYYPKSLATLANEAVQKSRALEHRMELDHMTELYNRIYMERHVSRAIKNENGYFLAIDLDDFKCVNDSKGHLTGDEVIREFSRVLKRSFSPAAILGRMGGDEFAVWESCSADYDAVEKQFLRLLKECSVLSERLHVSVSCSAGIAGSRRTGEDFTALYNRADKALYRAKGQGKGVVCRAEEFE</sequence>
<dbReference type="GO" id="GO:0052621">
    <property type="term" value="F:diguanylate cyclase activity"/>
    <property type="evidence" value="ECO:0007669"/>
    <property type="project" value="TreeGrafter"/>
</dbReference>
<reference evidence="2" key="1">
    <citation type="submission" date="2019-11" db="EMBL/GenBank/DDBJ databases">
        <authorList>
            <person name="Feng L."/>
        </authorList>
    </citation>
    <scope>NUCLEOTIDE SEQUENCE</scope>
    <source>
        <strain evidence="2">CsymbiosumLFYP84</strain>
    </source>
</reference>
<dbReference type="EMBL" id="CACRUA010000083">
    <property type="protein sequence ID" value="VYU82575.1"/>
    <property type="molecule type" value="Genomic_DNA"/>
</dbReference>
<proteinExistence type="predicted"/>
<dbReference type="InterPro" id="IPR050469">
    <property type="entry name" value="Diguanylate_Cyclase"/>
</dbReference>
<dbReference type="PANTHER" id="PTHR45138">
    <property type="entry name" value="REGULATORY COMPONENTS OF SENSORY TRANSDUCTION SYSTEM"/>
    <property type="match status" value="1"/>
</dbReference>
<dbReference type="SUPFAM" id="SSF55073">
    <property type="entry name" value="Nucleotide cyclase"/>
    <property type="match status" value="1"/>
</dbReference>
<organism evidence="2">
    <name type="scientific">Clostridium symbiosum</name>
    <name type="common">Bacteroides symbiosus</name>
    <dbReference type="NCBI Taxonomy" id="1512"/>
    <lineage>
        <taxon>Bacteria</taxon>
        <taxon>Bacillati</taxon>
        <taxon>Bacillota</taxon>
        <taxon>Clostridia</taxon>
        <taxon>Lachnospirales</taxon>
        <taxon>Lachnospiraceae</taxon>
        <taxon>Otoolea</taxon>
    </lineage>
</organism>
<dbReference type="InterPro" id="IPR029787">
    <property type="entry name" value="Nucleotide_cyclase"/>
</dbReference>
<name>A0A6N3I0J6_CLOSY</name>
<dbReference type="NCBIfam" id="TIGR00254">
    <property type="entry name" value="GGDEF"/>
    <property type="match status" value="1"/>
</dbReference>
<gene>
    <name evidence="2" type="primary">gmr_8</name>
    <name evidence="2" type="ORF">CSLFYP84_04687</name>
</gene>
<accession>A0A6N3I0J6</accession>
<protein>
    <submittedName>
        <fullName evidence="2">Cyclic di-GMP phosphodiesterase Gmr</fullName>
        <ecNumber evidence="2">3.1.4.52</ecNumber>
    </submittedName>
</protein>
<evidence type="ECO:0000313" key="2">
    <source>
        <dbReference type="EMBL" id="VYU82575.1"/>
    </source>
</evidence>
<dbReference type="EC" id="3.1.4.52" evidence="2"/>
<dbReference type="PROSITE" id="PS50887">
    <property type="entry name" value="GGDEF"/>
    <property type="match status" value="1"/>
</dbReference>
<dbReference type="Gene3D" id="3.30.70.270">
    <property type="match status" value="1"/>
</dbReference>
<dbReference type="SMART" id="SM00267">
    <property type="entry name" value="GGDEF"/>
    <property type="match status" value="1"/>
</dbReference>
<dbReference type="PANTHER" id="PTHR45138:SF9">
    <property type="entry name" value="DIGUANYLATE CYCLASE DGCM-RELATED"/>
    <property type="match status" value="1"/>
</dbReference>
<keyword evidence="2" id="KW-0378">Hydrolase</keyword>
<evidence type="ECO:0000259" key="1">
    <source>
        <dbReference type="PROSITE" id="PS50887"/>
    </source>
</evidence>